<evidence type="ECO:0000256" key="1">
    <source>
        <dbReference type="ARBA" id="ARBA00023015"/>
    </source>
</evidence>
<organism evidence="5 6">
    <name type="scientific">Chromohalobacter canadensis</name>
    <dbReference type="NCBI Taxonomy" id="141389"/>
    <lineage>
        <taxon>Bacteria</taxon>
        <taxon>Pseudomonadati</taxon>
        <taxon>Pseudomonadota</taxon>
        <taxon>Gammaproteobacteria</taxon>
        <taxon>Oceanospirillales</taxon>
        <taxon>Halomonadaceae</taxon>
        <taxon>Chromohalobacter</taxon>
    </lineage>
</organism>
<dbReference type="GO" id="GO:0003677">
    <property type="term" value="F:DNA binding"/>
    <property type="evidence" value="ECO:0007669"/>
    <property type="project" value="UniProtKB-KW"/>
</dbReference>
<dbReference type="InterPro" id="IPR000524">
    <property type="entry name" value="Tscrpt_reg_HTH_GntR"/>
</dbReference>
<dbReference type="InterPro" id="IPR011711">
    <property type="entry name" value="GntR_C"/>
</dbReference>
<evidence type="ECO:0000256" key="2">
    <source>
        <dbReference type="ARBA" id="ARBA00023125"/>
    </source>
</evidence>
<dbReference type="Pfam" id="PF00392">
    <property type="entry name" value="GntR"/>
    <property type="match status" value="1"/>
</dbReference>
<dbReference type="SUPFAM" id="SSF48008">
    <property type="entry name" value="GntR ligand-binding domain-like"/>
    <property type="match status" value="1"/>
</dbReference>
<keyword evidence="2" id="KW-0238">DNA-binding</keyword>
<dbReference type="Proteomes" id="UP000219023">
    <property type="component" value="Unassembled WGS sequence"/>
</dbReference>
<evidence type="ECO:0000313" key="5">
    <source>
        <dbReference type="EMBL" id="SOC54703.1"/>
    </source>
</evidence>
<name>A0A285VL57_9GAMM</name>
<keyword evidence="3" id="KW-0804">Transcription</keyword>
<dbReference type="SUPFAM" id="SSF46785">
    <property type="entry name" value="Winged helix' DNA-binding domain"/>
    <property type="match status" value="2"/>
</dbReference>
<dbReference type="PANTHER" id="PTHR43537">
    <property type="entry name" value="TRANSCRIPTIONAL REGULATOR, GNTR FAMILY"/>
    <property type="match status" value="1"/>
</dbReference>
<dbReference type="AlphaFoldDB" id="A0A285VL57"/>
<evidence type="ECO:0000259" key="4">
    <source>
        <dbReference type="PROSITE" id="PS50949"/>
    </source>
</evidence>
<dbReference type="InterPro" id="IPR036390">
    <property type="entry name" value="WH_DNA-bd_sf"/>
</dbReference>
<dbReference type="Gene3D" id="1.20.120.530">
    <property type="entry name" value="GntR ligand-binding domain-like"/>
    <property type="match status" value="1"/>
</dbReference>
<evidence type="ECO:0000256" key="3">
    <source>
        <dbReference type="ARBA" id="ARBA00023163"/>
    </source>
</evidence>
<dbReference type="Pfam" id="PF07729">
    <property type="entry name" value="FCD"/>
    <property type="match status" value="1"/>
</dbReference>
<sequence>MRNDEWFHWSFFLISKGVRGSVKIGEGRDGPLCGERAELGMREVRVDEFREEWVLATADSSNRRQEERTPRYVMIQETLRKAIQAQRLPSNQILLEGPIARLFGTSRGPVRKALDLLHEQGLISRFEGRGFLATPDPESVKPMRDPLTPEMLGLGVDERPAVDTRSAADRIYAQVEEAVATCLAFGHFRIIETVLSEYHGVSRTVAREVLGRLRNQRLIEKDRHSHWLAGPLTAQAVADDYEIRVLLEPAALKVSGPLLDRAELEAMREEVQRLIDHPDLQSAAAINRLEQELHQRCLRHYPNRKAREMIGQSQLPVIVNRIFFQTLGVPQDEPLLMEHKLVLDHLLFGAFDAAASSLQSHLQAAAERSRRRLKVLSVFPEPSLPPYLLKIT</sequence>
<keyword evidence="1" id="KW-0805">Transcription regulation</keyword>
<dbReference type="GO" id="GO:0003700">
    <property type="term" value="F:DNA-binding transcription factor activity"/>
    <property type="evidence" value="ECO:0007669"/>
    <property type="project" value="InterPro"/>
</dbReference>
<dbReference type="PROSITE" id="PS50949">
    <property type="entry name" value="HTH_GNTR"/>
    <property type="match status" value="1"/>
</dbReference>
<evidence type="ECO:0000313" key="6">
    <source>
        <dbReference type="Proteomes" id="UP000219023"/>
    </source>
</evidence>
<dbReference type="SMART" id="SM00345">
    <property type="entry name" value="HTH_GNTR"/>
    <property type="match status" value="2"/>
</dbReference>
<reference evidence="5 6" key="1">
    <citation type="submission" date="2017-08" db="EMBL/GenBank/DDBJ databases">
        <authorList>
            <person name="de Groot N.N."/>
        </authorList>
    </citation>
    <scope>NUCLEOTIDE SEQUENCE [LARGE SCALE GENOMIC DNA]</scope>
    <source>
        <strain evidence="5 6">USBA 855</strain>
    </source>
</reference>
<dbReference type="EMBL" id="OBQJ01000004">
    <property type="protein sequence ID" value="SOC54703.1"/>
    <property type="molecule type" value="Genomic_DNA"/>
</dbReference>
<feature type="domain" description="HTH gntR-type" evidence="4">
    <location>
        <begin position="69"/>
        <end position="136"/>
    </location>
</feature>
<protein>
    <submittedName>
        <fullName evidence="5">Transcriptional regulator, GntR family</fullName>
    </submittedName>
</protein>
<dbReference type="InterPro" id="IPR008920">
    <property type="entry name" value="TF_FadR/GntR_C"/>
</dbReference>
<accession>A0A285VL57</accession>
<dbReference type="PANTHER" id="PTHR43537:SF24">
    <property type="entry name" value="GLUCONATE OPERON TRANSCRIPTIONAL REPRESSOR"/>
    <property type="match status" value="1"/>
</dbReference>
<proteinExistence type="predicted"/>
<dbReference type="Gene3D" id="1.10.10.10">
    <property type="entry name" value="Winged helix-like DNA-binding domain superfamily/Winged helix DNA-binding domain"/>
    <property type="match status" value="2"/>
</dbReference>
<dbReference type="InterPro" id="IPR036388">
    <property type="entry name" value="WH-like_DNA-bd_sf"/>
</dbReference>
<gene>
    <name evidence="5" type="ORF">SAMN05421509_10491</name>
</gene>